<dbReference type="EMBL" id="CP011058">
    <property type="protein sequence ID" value="AJY73421.1"/>
    <property type="molecule type" value="Genomic_DNA"/>
</dbReference>
<dbReference type="PANTHER" id="PTHR35604">
    <property type="entry name" value="TRANSPOSASE INSH FOR INSERTION SEQUENCE ELEMENT IS5A-RELATED"/>
    <property type="match status" value="1"/>
</dbReference>
<proteinExistence type="predicted"/>
<protein>
    <submittedName>
        <fullName evidence="2">Transposase</fullName>
    </submittedName>
</protein>
<dbReference type="HOGENOM" id="CLU_101998_0_0_9"/>
<feature type="domain" description="Transposase InsH N-terminal" evidence="1">
    <location>
        <begin position="20"/>
        <end position="111"/>
    </location>
</feature>
<dbReference type="AlphaFoldDB" id="A0A0D5NDV2"/>
<evidence type="ECO:0000313" key="2">
    <source>
        <dbReference type="EMBL" id="AJY73421.1"/>
    </source>
</evidence>
<dbReference type="PANTHER" id="PTHR35604:SF2">
    <property type="entry name" value="TRANSPOSASE INSH FOR INSERTION SEQUENCE ELEMENT IS5A-RELATED"/>
    <property type="match status" value="1"/>
</dbReference>
<name>A0A0D5NDV2_9BACL</name>
<evidence type="ECO:0000259" key="1">
    <source>
        <dbReference type="Pfam" id="PF05598"/>
    </source>
</evidence>
<keyword evidence="3" id="KW-1185">Reference proteome</keyword>
<evidence type="ECO:0000313" key="3">
    <source>
        <dbReference type="Proteomes" id="UP000032633"/>
    </source>
</evidence>
<dbReference type="InterPro" id="IPR008490">
    <property type="entry name" value="Transposase_InsH_N"/>
</dbReference>
<dbReference type="KEGG" id="pbj:VN24_00730"/>
<gene>
    <name evidence="2" type="ORF">VN24_00730</name>
</gene>
<dbReference type="PATRIC" id="fig|1126833.4.peg.171"/>
<organism evidence="2 3">
    <name type="scientific">Paenibacillus beijingensis</name>
    <dbReference type="NCBI Taxonomy" id="1126833"/>
    <lineage>
        <taxon>Bacteria</taxon>
        <taxon>Bacillati</taxon>
        <taxon>Bacillota</taxon>
        <taxon>Bacilli</taxon>
        <taxon>Bacillales</taxon>
        <taxon>Paenibacillaceae</taxon>
        <taxon>Paenibacillus</taxon>
    </lineage>
</organism>
<dbReference type="Proteomes" id="UP000032633">
    <property type="component" value="Chromosome"/>
</dbReference>
<reference evidence="2 3" key="1">
    <citation type="journal article" date="2015" name="J. Biotechnol.">
        <title>Complete genome sequence of Paenibacillus beijingensis 7188(T) (=DSM 24997(T)), a novel rhizobacterium from jujube garden soil.</title>
        <authorList>
            <person name="Kwak Y."/>
            <person name="Shin J.H."/>
        </authorList>
    </citation>
    <scope>NUCLEOTIDE SEQUENCE [LARGE SCALE GENOMIC DNA]</scope>
    <source>
        <strain evidence="2 3">DSM 24997</strain>
    </source>
</reference>
<accession>A0A0D5NDV2</accession>
<dbReference type="Pfam" id="PF05598">
    <property type="entry name" value="DUF772"/>
    <property type="match status" value="1"/>
</dbReference>
<dbReference type="STRING" id="1126833.VN24_00730"/>
<reference evidence="3" key="2">
    <citation type="submission" date="2015-03" db="EMBL/GenBank/DDBJ databases">
        <title>Genome sequence of Paenibacillus beijingensis strain DSM 24997T.</title>
        <authorList>
            <person name="Kwak Y."/>
            <person name="Shin J.-H."/>
        </authorList>
    </citation>
    <scope>NUCLEOTIDE SEQUENCE [LARGE SCALE GENOMIC DNA]</scope>
    <source>
        <strain evidence="3">DSM 24997</strain>
    </source>
</reference>
<sequence length="186" mass="21456">MFQPQISFAYSPYTALYDLIVPKDNMLRQINELVDFSFVYDELKANYCLDNSRNAIDPLRMFKYLLLKAIFELSDVDLVERSRYDMSFKYFLQMAPEEAVIDPSSLTKFRKLRLKGLKLLDLLIGKTVELAIGQGVLKSTSIIVDATHTKNSVRRCAGKEGVERMVWNRRSVSVRFCPRIITLQGV</sequence>